<dbReference type="InterPro" id="IPR027417">
    <property type="entry name" value="P-loop_NTPase"/>
</dbReference>
<dbReference type="SUPFAM" id="SSF52540">
    <property type="entry name" value="P-loop containing nucleoside triphosphate hydrolases"/>
    <property type="match status" value="1"/>
</dbReference>
<sequence>MEVREDDENFRNAVDYMFAGLEKRKQNHFAVRQYKKYKLASGKTAKSILISCRVRLAPFDIPQLREIMSYDELELVRMGDRKTGTFFVISDTYNTYNFIVALAFSQMFNLLCERADNKCGGRLPHHVRVLWDEAANTGQVLQLERICAVIRSRECSICLFLQAQSQLKALYKDHAETIMGNMDSVIFLGGREHTTIKELSEALGKETISMYTESITRGMQQSHGQNLQQLGKELMTIDELITMDGSKCILQLRGLRPFMSPKYDLKKHPNYKYTVEADKRNSFDISSLINRRMEVKPDEQYTVYEVDALGEDTATDEEILNYDDLDDLEAFA</sequence>
<evidence type="ECO:0000313" key="8">
    <source>
        <dbReference type="Proteomes" id="UP000002217"/>
    </source>
</evidence>
<dbReference type="PANTHER" id="PTHR37937:SF1">
    <property type="entry name" value="CONJUGATIVE TRANSFER: DNA TRANSPORT"/>
    <property type="match status" value="1"/>
</dbReference>
<dbReference type="PANTHER" id="PTHR37937">
    <property type="entry name" value="CONJUGATIVE TRANSFER: DNA TRANSPORT"/>
    <property type="match status" value="1"/>
</dbReference>
<evidence type="ECO:0000313" key="7">
    <source>
        <dbReference type="EMBL" id="ACV63901.1"/>
    </source>
</evidence>
<evidence type="ECO:0000256" key="4">
    <source>
        <dbReference type="ARBA" id="ARBA00022989"/>
    </source>
</evidence>
<feature type="domain" description="TraD/TraG TraM recognition site" evidence="6">
    <location>
        <begin position="126"/>
        <end position="244"/>
    </location>
</feature>
<evidence type="ECO:0000256" key="3">
    <source>
        <dbReference type="ARBA" id="ARBA00022692"/>
    </source>
</evidence>
<evidence type="ECO:0000259" key="6">
    <source>
        <dbReference type="Pfam" id="PF12696"/>
    </source>
</evidence>
<dbReference type="AlphaFoldDB" id="C8W4L5"/>
<dbReference type="InterPro" id="IPR032689">
    <property type="entry name" value="TraG-D_C"/>
</dbReference>
<keyword evidence="8" id="KW-1185">Reference proteome</keyword>
<dbReference type="KEGG" id="dae:Dtox_3157"/>
<reference evidence="7 8" key="1">
    <citation type="journal article" date="2009" name="Stand. Genomic Sci.">
        <title>Complete genome sequence of Desulfotomaculum acetoxidans type strain (5575).</title>
        <authorList>
            <person name="Spring S."/>
            <person name="Lapidus A."/>
            <person name="Schroder M."/>
            <person name="Gleim D."/>
            <person name="Sims D."/>
            <person name="Meincke L."/>
            <person name="Glavina Del Rio T."/>
            <person name="Tice H."/>
            <person name="Copeland A."/>
            <person name="Cheng J.F."/>
            <person name="Lucas S."/>
            <person name="Chen F."/>
            <person name="Nolan M."/>
            <person name="Bruce D."/>
            <person name="Goodwin L."/>
            <person name="Pitluck S."/>
            <person name="Ivanova N."/>
            <person name="Mavromatis K."/>
            <person name="Mikhailova N."/>
            <person name="Pati A."/>
            <person name="Chen A."/>
            <person name="Palaniappan K."/>
            <person name="Land M."/>
            <person name="Hauser L."/>
            <person name="Chang Y.J."/>
            <person name="Jeffries C.D."/>
            <person name="Chain P."/>
            <person name="Saunders E."/>
            <person name="Brettin T."/>
            <person name="Detter J.C."/>
            <person name="Goker M."/>
            <person name="Bristow J."/>
            <person name="Eisen J.A."/>
            <person name="Markowitz V."/>
            <person name="Hugenholtz P."/>
            <person name="Kyrpides N.C."/>
            <person name="Klenk H.P."/>
            <person name="Han C."/>
        </authorList>
    </citation>
    <scope>NUCLEOTIDE SEQUENCE [LARGE SCALE GENOMIC DNA]</scope>
    <source>
        <strain evidence="8">ATCC 49208 / DSM 771 / VKM B-1644</strain>
    </source>
</reference>
<keyword evidence="5" id="KW-0472">Membrane</keyword>
<gene>
    <name evidence="7" type="ordered locus">Dtox_3157</name>
</gene>
<proteinExistence type="predicted"/>
<accession>C8W4L5</accession>
<dbReference type="NCBIfam" id="NF045973">
    <property type="entry name" value="conju_CD1115"/>
    <property type="match status" value="1"/>
</dbReference>
<dbReference type="InterPro" id="IPR051539">
    <property type="entry name" value="T4SS-coupling_protein"/>
</dbReference>
<comment type="subcellular location">
    <subcellularLocation>
        <location evidence="1">Cell membrane</location>
        <topology evidence="1">Multi-pass membrane protein</topology>
    </subcellularLocation>
</comment>
<dbReference type="GO" id="GO:0005886">
    <property type="term" value="C:plasma membrane"/>
    <property type="evidence" value="ECO:0007669"/>
    <property type="project" value="UniProtKB-SubCell"/>
</dbReference>
<dbReference type="CDD" id="cd01127">
    <property type="entry name" value="TrwB_TraG_TraD_VirD4"/>
    <property type="match status" value="1"/>
</dbReference>
<keyword evidence="4" id="KW-1133">Transmembrane helix</keyword>
<name>C8W4L5_DESAS</name>
<evidence type="ECO:0000256" key="2">
    <source>
        <dbReference type="ARBA" id="ARBA00022475"/>
    </source>
</evidence>
<dbReference type="eggNOG" id="COG3505">
    <property type="taxonomic scope" value="Bacteria"/>
</dbReference>
<dbReference type="STRING" id="485916.Dtox_3157"/>
<dbReference type="EMBL" id="CP001720">
    <property type="protein sequence ID" value="ACV63901.1"/>
    <property type="molecule type" value="Genomic_DNA"/>
</dbReference>
<dbReference type="Pfam" id="PF12696">
    <property type="entry name" value="TraG-D_C"/>
    <property type="match status" value="1"/>
</dbReference>
<keyword evidence="2" id="KW-1003">Cell membrane</keyword>
<protein>
    <submittedName>
        <fullName evidence="7">Type IV secretory pathway VirD4 protein-like protein</fullName>
    </submittedName>
</protein>
<evidence type="ECO:0000256" key="1">
    <source>
        <dbReference type="ARBA" id="ARBA00004651"/>
    </source>
</evidence>
<dbReference type="HOGENOM" id="CLU_015347_1_0_9"/>
<keyword evidence="3" id="KW-0812">Transmembrane</keyword>
<dbReference type="Proteomes" id="UP000002217">
    <property type="component" value="Chromosome"/>
</dbReference>
<organism evidence="7 8">
    <name type="scientific">Desulfofarcimen acetoxidans (strain ATCC 49208 / DSM 771 / KCTC 5769 / VKM B-1644 / 5575)</name>
    <name type="common">Desulfotomaculum acetoxidans</name>
    <dbReference type="NCBI Taxonomy" id="485916"/>
    <lineage>
        <taxon>Bacteria</taxon>
        <taxon>Bacillati</taxon>
        <taxon>Bacillota</taxon>
        <taxon>Clostridia</taxon>
        <taxon>Eubacteriales</taxon>
        <taxon>Peptococcaceae</taxon>
        <taxon>Desulfofarcimen</taxon>
    </lineage>
</organism>
<dbReference type="Gene3D" id="3.40.50.300">
    <property type="entry name" value="P-loop containing nucleotide triphosphate hydrolases"/>
    <property type="match status" value="1"/>
</dbReference>
<evidence type="ECO:0000256" key="5">
    <source>
        <dbReference type="ARBA" id="ARBA00023136"/>
    </source>
</evidence>